<feature type="compositionally biased region" description="Basic and acidic residues" evidence="1">
    <location>
        <begin position="41"/>
        <end position="54"/>
    </location>
</feature>
<feature type="region of interest" description="Disordered" evidence="1">
    <location>
        <begin position="1"/>
        <end position="54"/>
    </location>
</feature>
<evidence type="ECO:0000313" key="3">
    <source>
        <dbReference type="Proteomes" id="UP000598996"/>
    </source>
</evidence>
<comment type="caution">
    <text evidence="2">The sequence shown here is derived from an EMBL/GenBank/DDBJ whole genome shotgun (WGS) entry which is preliminary data.</text>
</comment>
<evidence type="ECO:0000256" key="1">
    <source>
        <dbReference type="SAM" id="MobiDB-lite"/>
    </source>
</evidence>
<dbReference type="EMBL" id="JAENHO010000002">
    <property type="protein sequence ID" value="MBL7253819.1"/>
    <property type="molecule type" value="Genomic_DNA"/>
</dbReference>
<accession>A0ABS1VGK8</accession>
<gene>
    <name evidence="2" type="ORF">JKJ07_05775</name>
</gene>
<protein>
    <submittedName>
        <fullName evidence="2">Uncharacterized protein</fullName>
    </submittedName>
</protein>
<reference evidence="2 3" key="1">
    <citation type="submission" date="2021-01" db="EMBL/GenBank/DDBJ databases">
        <title>Actinoplanes sp. nov. LDG1-01 isolated from lichen.</title>
        <authorList>
            <person name="Saeng-In P."/>
            <person name="Phongsopitanun W."/>
            <person name="Kanchanasin P."/>
            <person name="Yuki M."/>
            <person name="Kudo T."/>
            <person name="Ohkuma M."/>
            <person name="Tanasupawat S."/>
        </authorList>
    </citation>
    <scope>NUCLEOTIDE SEQUENCE [LARGE SCALE GENOMIC DNA]</scope>
    <source>
        <strain evidence="2 3">LDG1-01</strain>
    </source>
</reference>
<name>A0ABS1VGK8_9ACTN</name>
<feature type="compositionally biased region" description="Acidic residues" evidence="1">
    <location>
        <begin position="16"/>
        <end position="26"/>
    </location>
</feature>
<proteinExistence type="predicted"/>
<keyword evidence="3" id="KW-1185">Reference proteome</keyword>
<sequence>MTDPSSAEPWATGADEAGETGGDYEYDEAHGGGDEPTVPEHLSDELPPLKEAPE</sequence>
<organism evidence="2 3">
    <name type="scientific">Paractinoplanes lichenicola</name>
    <dbReference type="NCBI Taxonomy" id="2802976"/>
    <lineage>
        <taxon>Bacteria</taxon>
        <taxon>Bacillati</taxon>
        <taxon>Actinomycetota</taxon>
        <taxon>Actinomycetes</taxon>
        <taxon>Micromonosporales</taxon>
        <taxon>Micromonosporaceae</taxon>
        <taxon>Paractinoplanes</taxon>
    </lineage>
</organism>
<dbReference type="RefSeq" id="WP_202990201.1">
    <property type="nucleotide sequence ID" value="NZ_JAENHO010000002.1"/>
</dbReference>
<evidence type="ECO:0000313" key="2">
    <source>
        <dbReference type="EMBL" id="MBL7253819.1"/>
    </source>
</evidence>
<dbReference type="Proteomes" id="UP000598996">
    <property type="component" value="Unassembled WGS sequence"/>
</dbReference>